<evidence type="ECO:0000313" key="2">
    <source>
        <dbReference type="EMBL" id="MDP9828463.1"/>
    </source>
</evidence>
<proteinExistence type="predicted"/>
<dbReference type="RefSeq" id="WP_307245667.1">
    <property type="nucleotide sequence ID" value="NZ_JAUSQZ010000001.1"/>
</dbReference>
<reference evidence="2 3" key="1">
    <citation type="submission" date="2023-07" db="EMBL/GenBank/DDBJ databases">
        <title>Sequencing the genomes of 1000 actinobacteria strains.</title>
        <authorList>
            <person name="Klenk H.-P."/>
        </authorList>
    </citation>
    <scope>NUCLEOTIDE SEQUENCE [LARGE SCALE GENOMIC DNA]</scope>
    <source>
        <strain evidence="2 3">DSM 44388</strain>
    </source>
</reference>
<feature type="chain" id="PRO_5045605921" evidence="1">
    <location>
        <begin position="25"/>
        <end position="121"/>
    </location>
</feature>
<feature type="signal peptide" evidence="1">
    <location>
        <begin position="1"/>
        <end position="24"/>
    </location>
</feature>
<dbReference type="Proteomes" id="UP001235712">
    <property type="component" value="Unassembled WGS sequence"/>
</dbReference>
<dbReference type="EMBL" id="JAUSQZ010000001">
    <property type="protein sequence ID" value="MDP9828463.1"/>
    <property type="molecule type" value="Genomic_DNA"/>
</dbReference>
<accession>A0ABT9P6Z8</accession>
<evidence type="ECO:0000313" key="3">
    <source>
        <dbReference type="Proteomes" id="UP001235712"/>
    </source>
</evidence>
<keyword evidence="1" id="KW-0732">Signal</keyword>
<comment type="caution">
    <text evidence="2">The sequence shown here is derived from an EMBL/GenBank/DDBJ whole genome shotgun (WGS) entry which is preliminary data.</text>
</comment>
<gene>
    <name evidence="2" type="ORF">J2S57_004212</name>
</gene>
<name>A0ABT9P6Z8_9ACTN</name>
<sequence length="121" mass="12423">MAVALTSVLLATAGTVAGAQSAQAVAEVNVRLCNSNPQVTFHVNDLTRGFAVYSGRADTCVATKLYAGDVFSVQVHALLNPALVRQASGGGNVISGSCGSNTHVLLVRGTTYTDATYIYAC</sequence>
<organism evidence="2 3">
    <name type="scientific">Kineosporia succinea</name>
    <dbReference type="NCBI Taxonomy" id="84632"/>
    <lineage>
        <taxon>Bacteria</taxon>
        <taxon>Bacillati</taxon>
        <taxon>Actinomycetota</taxon>
        <taxon>Actinomycetes</taxon>
        <taxon>Kineosporiales</taxon>
        <taxon>Kineosporiaceae</taxon>
        <taxon>Kineosporia</taxon>
    </lineage>
</organism>
<evidence type="ECO:0000256" key="1">
    <source>
        <dbReference type="SAM" id="SignalP"/>
    </source>
</evidence>
<protein>
    <submittedName>
        <fullName evidence="2">Uncharacterized protein</fullName>
    </submittedName>
</protein>
<keyword evidence="3" id="KW-1185">Reference proteome</keyword>